<evidence type="ECO:0000313" key="2">
    <source>
        <dbReference type="EMBL" id="KRX19700.1"/>
    </source>
</evidence>
<name>A0A0V0RZ18_9BILA</name>
<dbReference type="AlphaFoldDB" id="A0A0V0RZ18"/>
<feature type="region of interest" description="Disordered" evidence="1">
    <location>
        <begin position="114"/>
        <end position="162"/>
    </location>
</feature>
<protein>
    <submittedName>
        <fullName evidence="2">Uncharacterized protein</fullName>
    </submittedName>
</protein>
<gene>
    <name evidence="2" type="ORF">T07_2373</name>
</gene>
<dbReference type="OrthoDB" id="6783748at2759"/>
<feature type="region of interest" description="Disordered" evidence="1">
    <location>
        <begin position="1"/>
        <end position="36"/>
    </location>
</feature>
<keyword evidence="3" id="KW-1185">Reference proteome</keyword>
<dbReference type="EMBL" id="JYDL01000056">
    <property type="protein sequence ID" value="KRX19700.1"/>
    <property type="molecule type" value="Genomic_DNA"/>
</dbReference>
<feature type="region of interest" description="Disordered" evidence="1">
    <location>
        <begin position="88"/>
        <end position="107"/>
    </location>
</feature>
<evidence type="ECO:0000313" key="3">
    <source>
        <dbReference type="Proteomes" id="UP000054630"/>
    </source>
</evidence>
<reference evidence="2 3" key="1">
    <citation type="submission" date="2015-01" db="EMBL/GenBank/DDBJ databases">
        <title>Evolution of Trichinella species and genotypes.</title>
        <authorList>
            <person name="Korhonen P.K."/>
            <person name="Edoardo P."/>
            <person name="Giuseppe L.R."/>
            <person name="Gasser R.B."/>
        </authorList>
    </citation>
    <scope>NUCLEOTIDE SEQUENCE [LARGE SCALE GENOMIC DNA]</scope>
    <source>
        <strain evidence="2">ISS37</strain>
    </source>
</reference>
<comment type="caution">
    <text evidence="2">The sequence shown here is derived from an EMBL/GenBank/DDBJ whole genome shotgun (WGS) entry which is preliminary data.</text>
</comment>
<feature type="compositionally biased region" description="Polar residues" evidence="1">
    <location>
        <begin position="90"/>
        <end position="107"/>
    </location>
</feature>
<accession>A0A0V0RZ18</accession>
<sequence length="162" mass="17343">MGQKNSDENFAGTIIEAASADEVENADEMPSRRRDRRLVENLASNCAVRNPESGTDPVVTMGACLGNGTDKSRNRLLGPDTGQLLRRAQTPHTGNVQPLRVSDSTGNALQLSSAAAEPAHPRFCTRSGRSGTQGWEIREGTGRPFYHRPGVQSSVCGSPRPS</sequence>
<proteinExistence type="predicted"/>
<evidence type="ECO:0000256" key="1">
    <source>
        <dbReference type="SAM" id="MobiDB-lite"/>
    </source>
</evidence>
<organism evidence="2 3">
    <name type="scientific">Trichinella nelsoni</name>
    <dbReference type="NCBI Taxonomy" id="6336"/>
    <lineage>
        <taxon>Eukaryota</taxon>
        <taxon>Metazoa</taxon>
        <taxon>Ecdysozoa</taxon>
        <taxon>Nematoda</taxon>
        <taxon>Enoplea</taxon>
        <taxon>Dorylaimia</taxon>
        <taxon>Trichinellida</taxon>
        <taxon>Trichinellidae</taxon>
        <taxon>Trichinella</taxon>
    </lineage>
</organism>
<dbReference type="Proteomes" id="UP000054630">
    <property type="component" value="Unassembled WGS sequence"/>
</dbReference>